<comment type="catalytic activity">
    <reaction evidence="8 9 10">
        <text>2-[(2R,5Z)-2-carboxy-4-methylthiazol-5(2H)-ylidene]ethyl phosphate + 4-amino-2-methyl-5-(diphosphooxymethyl)pyrimidine + 2 H(+) = thiamine phosphate + CO2 + diphosphate</text>
        <dbReference type="Rhea" id="RHEA:47844"/>
        <dbReference type="ChEBI" id="CHEBI:15378"/>
        <dbReference type="ChEBI" id="CHEBI:16526"/>
        <dbReference type="ChEBI" id="CHEBI:33019"/>
        <dbReference type="ChEBI" id="CHEBI:37575"/>
        <dbReference type="ChEBI" id="CHEBI:57841"/>
        <dbReference type="ChEBI" id="CHEBI:62899"/>
        <dbReference type="EC" id="2.5.1.3"/>
    </reaction>
</comment>
<keyword evidence="4 9" id="KW-0460">Magnesium</keyword>
<accession>A0AA48KVE7</accession>
<feature type="binding site" evidence="9">
    <location>
        <position position="73"/>
    </location>
    <ligand>
        <name>4-amino-2-methyl-5-(diphosphooxymethyl)pyrimidine</name>
        <dbReference type="ChEBI" id="CHEBI:57841"/>
    </ligand>
</feature>
<dbReference type="NCBIfam" id="TIGR00693">
    <property type="entry name" value="thiE"/>
    <property type="match status" value="1"/>
</dbReference>
<dbReference type="FunFam" id="3.20.20.70:FF:000096">
    <property type="entry name" value="Thiamine-phosphate synthase"/>
    <property type="match status" value="1"/>
</dbReference>
<comment type="pathway">
    <text evidence="1 9 11">Cofactor biosynthesis; thiamine diphosphate biosynthesis; thiamine phosphate from 4-amino-2-methyl-5-diphosphomethylpyrimidine and 4-methyl-5-(2-phosphoethyl)-thiazole: step 1/1.</text>
</comment>
<protein>
    <recommendedName>
        <fullName evidence="9">Thiamine-phosphate synthase</fullName>
        <shortName evidence="9">TP synthase</shortName>
        <shortName evidence="9">TPS</shortName>
        <ecNumber evidence="9">2.5.1.3</ecNumber>
    </recommendedName>
    <alternativeName>
        <fullName evidence="9">Thiamine-phosphate pyrophosphorylase</fullName>
        <shortName evidence="9">TMP pyrophosphorylase</shortName>
        <shortName evidence="9">TMP-PPase</shortName>
    </alternativeName>
</protein>
<comment type="catalytic activity">
    <reaction evidence="6 9 10">
        <text>4-methyl-5-(2-phosphooxyethyl)-thiazole + 4-amino-2-methyl-5-(diphosphooxymethyl)pyrimidine + H(+) = thiamine phosphate + diphosphate</text>
        <dbReference type="Rhea" id="RHEA:22328"/>
        <dbReference type="ChEBI" id="CHEBI:15378"/>
        <dbReference type="ChEBI" id="CHEBI:33019"/>
        <dbReference type="ChEBI" id="CHEBI:37575"/>
        <dbReference type="ChEBI" id="CHEBI:57841"/>
        <dbReference type="ChEBI" id="CHEBI:58296"/>
        <dbReference type="EC" id="2.5.1.3"/>
    </reaction>
</comment>
<dbReference type="InterPro" id="IPR034291">
    <property type="entry name" value="TMP_synthase"/>
</dbReference>
<feature type="binding site" evidence="9">
    <location>
        <position position="167"/>
    </location>
    <ligand>
        <name>2-[(2R,5Z)-2-carboxy-4-methylthiazol-5(2H)-ylidene]ethyl phosphate</name>
        <dbReference type="ChEBI" id="CHEBI:62899"/>
    </ligand>
</feature>
<dbReference type="KEGG" id="ips:CfP315_0374"/>
<comment type="function">
    <text evidence="9">Condenses 4-methyl-5-(beta-hydroxyethyl)thiazole monophosphate (THZ-P) and 2-methyl-4-amino-5-hydroxymethyl pyrimidine pyrophosphate (HMP-PP) to form thiamine monophosphate (TMP).</text>
</comment>
<evidence type="ECO:0000256" key="10">
    <source>
        <dbReference type="RuleBase" id="RU003826"/>
    </source>
</evidence>
<dbReference type="Pfam" id="PF02581">
    <property type="entry name" value="TMP-TENI"/>
    <property type="match status" value="1"/>
</dbReference>
<dbReference type="InterPro" id="IPR013785">
    <property type="entry name" value="Aldolase_TIM"/>
</dbReference>
<dbReference type="CDD" id="cd00564">
    <property type="entry name" value="TMP_TenI"/>
    <property type="match status" value="1"/>
</dbReference>
<evidence type="ECO:0000256" key="11">
    <source>
        <dbReference type="RuleBase" id="RU004253"/>
    </source>
</evidence>
<dbReference type="Gene3D" id="3.20.20.70">
    <property type="entry name" value="Aldolase class I"/>
    <property type="match status" value="1"/>
</dbReference>
<dbReference type="GO" id="GO:0009228">
    <property type="term" value="P:thiamine biosynthetic process"/>
    <property type="evidence" value="ECO:0007669"/>
    <property type="project" value="UniProtKB-KW"/>
</dbReference>
<feature type="binding site" evidence="9">
    <location>
        <position position="93"/>
    </location>
    <ligand>
        <name>Mg(2+)</name>
        <dbReference type="ChEBI" id="CHEBI:18420"/>
    </ligand>
</feature>
<feature type="binding site" evidence="9">
    <location>
        <position position="74"/>
    </location>
    <ligand>
        <name>Mg(2+)</name>
        <dbReference type="ChEBI" id="CHEBI:18420"/>
    </ligand>
</feature>
<evidence type="ECO:0000256" key="9">
    <source>
        <dbReference type="HAMAP-Rule" id="MF_00097"/>
    </source>
</evidence>
<dbReference type="GO" id="GO:0000287">
    <property type="term" value="F:magnesium ion binding"/>
    <property type="evidence" value="ECO:0007669"/>
    <property type="project" value="UniProtKB-UniRule"/>
</dbReference>
<dbReference type="GO" id="GO:0005737">
    <property type="term" value="C:cytoplasm"/>
    <property type="evidence" value="ECO:0007669"/>
    <property type="project" value="TreeGrafter"/>
</dbReference>
<name>A0AA48KVE7_9FIRM</name>
<gene>
    <name evidence="9" type="primary">thiE</name>
    <name evidence="13" type="ORF">CfP315_0374</name>
</gene>
<dbReference type="Proteomes" id="UP001337580">
    <property type="component" value="Chromosome"/>
</dbReference>
<proteinExistence type="inferred from homology"/>
<feature type="binding site" evidence="9">
    <location>
        <begin position="41"/>
        <end position="45"/>
    </location>
    <ligand>
        <name>4-amino-2-methyl-5-(diphosphooxymethyl)pyrimidine</name>
        <dbReference type="ChEBI" id="CHEBI:57841"/>
    </ligand>
</feature>
<evidence type="ECO:0000259" key="12">
    <source>
        <dbReference type="Pfam" id="PF02581"/>
    </source>
</evidence>
<dbReference type="AlphaFoldDB" id="A0AA48KVE7"/>
<dbReference type="GO" id="GO:0009229">
    <property type="term" value="P:thiamine diphosphate biosynthetic process"/>
    <property type="evidence" value="ECO:0007669"/>
    <property type="project" value="UniProtKB-UniRule"/>
</dbReference>
<comment type="cofactor">
    <cofactor evidence="9">
        <name>Mg(2+)</name>
        <dbReference type="ChEBI" id="CHEBI:18420"/>
    </cofactor>
    <text evidence="9">Binds 1 Mg(2+) ion per subunit.</text>
</comment>
<feature type="binding site" evidence="9">
    <location>
        <position position="140"/>
    </location>
    <ligand>
        <name>4-amino-2-methyl-5-(diphosphooxymethyl)pyrimidine</name>
        <dbReference type="ChEBI" id="CHEBI:57841"/>
    </ligand>
</feature>
<dbReference type="SUPFAM" id="SSF51391">
    <property type="entry name" value="Thiamin phosphate synthase"/>
    <property type="match status" value="1"/>
</dbReference>
<dbReference type="EMBL" id="AP027924">
    <property type="protein sequence ID" value="BED91841.1"/>
    <property type="molecule type" value="Genomic_DNA"/>
</dbReference>
<evidence type="ECO:0000256" key="1">
    <source>
        <dbReference type="ARBA" id="ARBA00005165"/>
    </source>
</evidence>
<comment type="catalytic activity">
    <reaction evidence="7 9 10">
        <text>2-(2-carboxy-4-methylthiazol-5-yl)ethyl phosphate + 4-amino-2-methyl-5-(diphosphooxymethyl)pyrimidine + 2 H(+) = thiamine phosphate + CO2 + diphosphate</text>
        <dbReference type="Rhea" id="RHEA:47848"/>
        <dbReference type="ChEBI" id="CHEBI:15378"/>
        <dbReference type="ChEBI" id="CHEBI:16526"/>
        <dbReference type="ChEBI" id="CHEBI:33019"/>
        <dbReference type="ChEBI" id="CHEBI:37575"/>
        <dbReference type="ChEBI" id="CHEBI:57841"/>
        <dbReference type="ChEBI" id="CHEBI:62890"/>
        <dbReference type="EC" id="2.5.1.3"/>
    </reaction>
</comment>
<dbReference type="PANTHER" id="PTHR20857:SF23">
    <property type="entry name" value="THIAMINE BIOSYNTHETIC BIFUNCTIONAL ENZYME"/>
    <property type="match status" value="1"/>
</dbReference>
<reference evidence="13" key="1">
    <citation type="journal article" date="2023" name="ISME J.">
        <title>Emergence of putative energy parasites within Clostridia revealed by genome analysis of a novel endosymbiotic clade.</title>
        <authorList>
            <person name="Takahashi K."/>
            <person name="Kuwahara H."/>
            <person name="Horikawa Y."/>
            <person name="Izawa K."/>
            <person name="Kato D."/>
            <person name="Inagaki T."/>
            <person name="Yuki M."/>
            <person name="Ohkuma M."/>
            <person name="Hongoh Y."/>
        </authorList>
    </citation>
    <scope>NUCLEOTIDE SEQUENCE</scope>
    <source>
        <strain evidence="13">CfP3-15</strain>
    </source>
</reference>
<keyword evidence="2 9" id="KW-0808">Transferase</keyword>
<keyword evidence="5 9" id="KW-0784">Thiamine biosynthesis</keyword>
<dbReference type="EC" id="2.5.1.3" evidence="9"/>
<organism evidence="13">
    <name type="scientific">Candidatus Improbicoccus pseudotrichonymphae</name>
    <dbReference type="NCBI Taxonomy" id="3033792"/>
    <lineage>
        <taxon>Bacteria</taxon>
        <taxon>Bacillati</taxon>
        <taxon>Bacillota</taxon>
        <taxon>Clostridia</taxon>
        <taxon>Candidatus Improbicoccus</taxon>
    </lineage>
</organism>
<sequence length="212" mass="23339">MKNRLDCSLYFIADLDLINTRNLDVETCVEQAIAGGCTMVQLRAKTILSIEFFKITLRLREITEKFKVPFIINDHVDIALALNADGVHVGQNDLDCKTVRRIVGEKIVGVSAGNLSESLTAVESGADYLGIGSIFETDTKKDAKLVSIKELCRIREKIDIPIVAIGGINKNNLSMLENTKMDGVAVSSAIILQKDILLAAKELKARLNFFRS</sequence>
<feature type="domain" description="Thiamine phosphate synthase/TenI" evidence="12">
    <location>
        <begin position="9"/>
        <end position="190"/>
    </location>
</feature>
<evidence type="ECO:0000256" key="8">
    <source>
        <dbReference type="ARBA" id="ARBA00047883"/>
    </source>
</evidence>
<feature type="binding site" evidence="9">
    <location>
        <position position="111"/>
    </location>
    <ligand>
        <name>4-amino-2-methyl-5-(diphosphooxymethyl)pyrimidine</name>
        <dbReference type="ChEBI" id="CHEBI:57841"/>
    </ligand>
</feature>
<evidence type="ECO:0000256" key="5">
    <source>
        <dbReference type="ARBA" id="ARBA00022977"/>
    </source>
</evidence>
<evidence type="ECO:0000256" key="6">
    <source>
        <dbReference type="ARBA" id="ARBA00047334"/>
    </source>
</evidence>
<dbReference type="PANTHER" id="PTHR20857">
    <property type="entry name" value="THIAMINE-PHOSPHATE PYROPHOSPHORYLASE"/>
    <property type="match status" value="1"/>
</dbReference>
<comment type="caution">
    <text evidence="9">Lacks conserved residue(s) required for the propagation of feature annotation.</text>
</comment>
<dbReference type="InterPro" id="IPR036206">
    <property type="entry name" value="ThiamineP_synth_sf"/>
</dbReference>
<dbReference type="InterPro" id="IPR022998">
    <property type="entry name" value="ThiamineP_synth_TenI"/>
</dbReference>
<keyword evidence="3 9" id="KW-0479">Metal-binding</keyword>
<dbReference type="GO" id="GO:0004789">
    <property type="term" value="F:thiamine-phosphate diphosphorylase activity"/>
    <property type="evidence" value="ECO:0007669"/>
    <property type="project" value="UniProtKB-UniRule"/>
</dbReference>
<evidence type="ECO:0000256" key="3">
    <source>
        <dbReference type="ARBA" id="ARBA00022723"/>
    </source>
</evidence>
<evidence type="ECO:0000313" key="13">
    <source>
        <dbReference type="EMBL" id="BED91841.1"/>
    </source>
</evidence>
<evidence type="ECO:0000256" key="2">
    <source>
        <dbReference type="ARBA" id="ARBA00022679"/>
    </source>
</evidence>
<evidence type="ECO:0000256" key="7">
    <source>
        <dbReference type="ARBA" id="ARBA00047851"/>
    </source>
</evidence>
<dbReference type="HAMAP" id="MF_00097">
    <property type="entry name" value="TMP_synthase"/>
    <property type="match status" value="1"/>
</dbReference>
<comment type="similarity">
    <text evidence="9 10">Belongs to the thiamine-phosphate synthase family.</text>
</comment>
<feature type="binding site" evidence="9">
    <location>
        <begin position="137"/>
        <end position="139"/>
    </location>
    <ligand>
        <name>2-[(2R,5Z)-2-carboxy-4-methylthiazol-5(2H)-ylidene]ethyl phosphate</name>
        <dbReference type="ChEBI" id="CHEBI:62899"/>
    </ligand>
</feature>
<evidence type="ECO:0000256" key="4">
    <source>
        <dbReference type="ARBA" id="ARBA00022842"/>
    </source>
</evidence>